<dbReference type="InParanoid" id="A0A2H3DTP0"/>
<dbReference type="EMBL" id="KZ293648">
    <property type="protein sequence ID" value="PBK98581.1"/>
    <property type="molecule type" value="Genomic_DNA"/>
</dbReference>
<protein>
    <submittedName>
        <fullName evidence="1">Uncharacterized protein</fullName>
    </submittedName>
</protein>
<name>A0A2H3DTP0_ARMGA</name>
<gene>
    <name evidence="1" type="ORF">ARMGADRAFT_1008975</name>
</gene>
<keyword evidence="2" id="KW-1185">Reference proteome</keyword>
<accession>A0A2H3DTP0</accession>
<evidence type="ECO:0000313" key="2">
    <source>
        <dbReference type="Proteomes" id="UP000217790"/>
    </source>
</evidence>
<organism evidence="1 2">
    <name type="scientific">Armillaria gallica</name>
    <name type="common">Bulbous honey fungus</name>
    <name type="synonym">Armillaria bulbosa</name>
    <dbReference type="NCBI Taxonomy" id="47427"/>
    <lineage>
        <taxon>Eukaryota</taxon>
        <taxon>Fungi</taxon>
        <taxon>Dikarya</taxon>
        <taxon>Basidiomycota</taxon>
        <taxon>Agaricomycotina</taxon>
        <taxon>Agaricomycetes</taxon>
        <taxon>Agaricomycetidae</taxon>
        <taxon>Agaricales</taxon>
        <taxon>Marasmiineae</taxon>
        <taxon>Physalacriaceae</taxon>
        <taxon>Armillaria</taxon>
    </lineage>
</organism>
<reference evidence="2" key="1">
    <citation type="journal article" date="2017" name="Nat. Ecol. Evol.">
        <title>Genome expansion and lineage-specific genetic innovations in the forest pathogenic fungi Armillaria.</title>
        <authorList>
            <person name="Sipos G."/>
            <person name="Prasanna A.N."/>
            <person name="Walter M.C."/>
            <person name="O'Connor E."/>
            <person name="Balint B."/>
            <person name="Krizsan K."/>
            <person name="Kiss B."/>
            <person name="Hess J."/>
            <person name="Varga T."/>
            <person name="Slot J."/>
            <person name="Riley R."/>
            <person name="Boka B."/>
            <person name="Rigling D."/>
            <person name="Barry K."/>
            <person name="Lee J."/>
            <person name="Mihaltcheva S."/>
            <person name="LaButti K."/>
            <person name="Lipzen A."/>
            <person name="Waldron R."/>
            <person name="Moloney N.M."/>
            <person name="Sperisen C."/>
            <person name="Kredics L."/>
            <person name="Vagvoelgyi C."/>
            <person name="Patrignani A."/>
            <person name="Fitzpatrick D."/>
            <person name="Nagy I."/>
            <person name="Doyle S."/>
            <person name="Anderson J.B."/>
            <person name="Grigoriev I.V."/>
            <person name="Gueldener U."/>
            <person name="Muensterkoetter M."/>
            <person name="Nagy L.G."/>
        </authorList>
    </citation>
    <scope>NUCLEOTIDE SEQUENCE [LARGE SCALE GENOMIC DNA]</scope>
    <source>
        <strain evidence="2">Ar21-2</strain>
    </source>
</reference>
<sequence length="66" mass="7294">MLALNLLQTLEKGFGLVLGPVPQFRSKVRIPSVSGSYILRQKSPVQRIRHFGLLVGSPYASLEEAE</sequence>
<dbReference type="Proteomes" id="UP000217790">
    <property type="component" value="Unassembled WGS sequence"/>
</dbReference>
<proteinExistence type="predicted"/>
<evidence type="ECO:0000313" key="1">
    <source>
        <dbReference type="EMBL" id="PBK98581.1"/>
    </source>
</evidence>
<dbReference type="AlphaFoldDB" id="A0A2H3DTP0"/>